<comment type="caution">
    <text evidence="3">The sequence shown here is derived from an EMBL/GenBank/DDBJ whole genome shotgun (WGS) entry which is preliminary data.</text>
</comment>
<accession>A0ABN1GLY4</accession>
<keyword evidence="2" id="KW-0812">Transmembrane</keyword>
<evidence type="ECO:0000256" key="2">
    <source>
        <dbReference type="SAM" id="Phobius"/>
    </source>
</evidence>
<reference evidence="3 4" key="1">
    <citation type="journal article" date="2019" name="Int. J. Syst. Evol. Microbiol.">
        <title>The Global Catalogue of Microorganisms (GCM) 10K type strain sequencing project: providing services to taxonomists for standard genome sequencing and annotation.</title>
        <authorList>
            <consortium name="The Broad Institute Genomics Platform"/>
            <consortium name="The Broad Institute Genome Sequencing Center for Infectious Disease"/>
            <person name="Wu L."/>
            <person name="Ma J."/>
        </authorList>
    </citation>
    <scope>NUCLEOTIDE SEQUENCE [LARGE SCALE GENOMIC DNA]</scope>
    <source>
        <strain evidence="3 4">JCM 12928</strain>
    </source>
</reference>
<dbReference type="Proteomes" id="UP001501352">
    <property type="component" value="Unassembled WGS sequence"/>
</dbReference>
<name>A0ABN1GLY4_9CAUL</name>
<evidence type="ECO:0000313" key="3">
    <source>
        <dbReference type="EMBL" id="GAA0614272.1"/>
    </source>
</evidence>
<gene>
    <name evidence="3" type="ORF">GCM10009422_06560</name>
</gene>
<keyword evidence="2" id="KW-0472">Membrane</keyword>
<organism evidence="3 4">
    <name type="scientific">Brevundimonas kwangchunensis</name>
    <dbReference type="NCBI Taxonomy" id="322163"/>
    <lineage>
        <taxon>Bacteria</taxon>
        <taxon>Pseudomonadati</taxon>
        <taxon>Pseudomonadota</taxon>
        <taxon>Alphaproteobacteria</taxon>
        <taxon>Caulobacterales</taxon>
        <taxon>Caulobacteraceae</taxon>
        <taxon>Brevundimonas</taxon>
    </lineage>
</organism>
<evidence type="ECO:0000313" key="4">
    <source>
        <dbReference type="Proteomes" id="UP001501352"/>
    </source>
</evidence>
<keyword evidence="4" id="KW-1185">Reference proteome</keyword>
<keyword evidence="2" id="KW-1133">Transmembrane helix</keyword>
<protein>
    <submittedName>
        <fullName evidence="3">Uncharacterized protein</fullName>
    </submittedName>
</protein>
<feature type="transmembrane region" description="Helical" evidence="2">
    <location>
        <begin position="68"/>
        <end position="88"/>
    </location>
</feature>
<feature type="region of interest" description="Disordered" evidence="1">
    <location>
        <begin position="12"/>
        <end position="35"/>
    </location>
</feature>
<feature type="transmembrane region" description="Helical" evidence="2">
    <location>
        <begin position="44"/>
        <end position="62"/>
    </location>
</feature>
<sequence length="96" mass="10564">MRSMVEGFADAHTPLSLHPTPLHTPPMTDLHEPRGPRITRTEKILGVAAMALFAGGIVTDMLEGPQWIEHGLWIAGIALALLTSWLGVRARRRPRP</sequence>
<evidence type="ECO:0000256" key="1">
    <source>
        <dbReference type="SAM" id="MobiDB-lite"/>
    </source>
</evidence>
<dbReference type="EMBL" id="BAAAGA010000001">
    <property type="protein sequence ID" value="GAA0614272.1"/>
    <property type="molecule type" value="Genomic_DNA"/>
</dbReference>
<proteinExistence type="predicted"/>
<feature type="compositionally biased region" description="Low complexity" evidence="1">
    <location>
        <begin position="12"/>
        <end position="28"/>
    </location>
</feature>